<feature type="domain" description="Inner membrane protein YqiJ N-terminal" evidence="3">
    <location>
        <begin position="9"/>
        <end position="115"/>
    </location>
</feature>
<dbReference type="InterPro" id="IPR010840">
    <property type="entry name" value="YqiJ_OB"/>
</dbReference>
<sequence length="211" mass="23187">MEFLLHDSNVLFTASLTVVCLIFTLELLGLILGTGFLSSFEAMIEIDLGSTPVIENGLSLFHIRKIPSSFLIVLFFLCFGLSGYLLHGITIGLFGFDLPVWVSWLPALILAVPMMTIGSALIAKIMPQDESSAVERSSFVGKIATITLGTAKANNPAQAKLKDEHGQTHYIMIEPEQQDECWSQGEHVIVLSQKGSSYIGFKDNSIDWKIH</sequence>
<evidence type="ECO:0000259" key="2">
    <source>
        <dbReference type="Pfam" id="PF07290"/>
    </source>
</evidence>
<reference evidence="5" key="1">
    <citation type="submission" date="2017-04" db="EMBL/GenBank/DDBJ databases">
        <authorList>
            <person name="Varghese N."/>
            <person name="Submissions S."/>
        </authorList>
    </citation>
    <scope>NUCLEOTIDE SEQUENCE [LARGE SCALE GENOMIC DNA]</scope>
    <source>
        <strain evidence="5">RKEM611</strain>
    </source>
</reference>
<feature type="transmembrane region" description="Helical" evidence="1">
    <location>
        <begin position="101"/>
        <end position="123"/>
    </location>
</feature>
<gene>
    <name evidence="4" type="ORF">SAMN06296036_104134</name>
</gene>
<evidence type="ECO:0000259" key="3">
    <source>
        <dbReference type="Pfam" id="PF21001"/>
    </source>
</evidence>
<accession>A0A1Y6BJ45</accession>
<dbReference type="EMBL" id="FWZT01000004">
    <property type="protein sequence ID" value="SMF06453.1"/>
    <property type="molecule type" value="Genomic_DNA"/>
</dbReference>
<dbReference type="Pfam" id="PF21001">
    <property type="entry name" value="YqiJ_N"/>
    <property type="match status" value="1"/>
</dbReference>
<evidence type="ECO:0008006" key="6">
    <source>
        <dbReference type="Google" id="ProtNLM"/>
    </source>
</evidence>
<dbReference type="OrthoDB" id="7207054at2"/>
<keyword evidence="1" id="KW-1133">Transmembrane helix</keyword>
<evidence type="ECO:0000256" key="1">
    <source>
        <dbReference type="SAM" id="Phobius"/>
    </source>
</evidence>
<dbReference type="AlphaFoldDB" id="A0A1Y6BJ45"/>
<dbReference type="RefSeq" id="WP_132316801.1">
    <property type="nucleotide sequence ID" value="NZ_FWZT01000004.1"/>
</dbReference>
<dbReference type="STRING" id="1513793.SAMN06296036_104134"/>
<keyword evidence="1" id="KW-0472">Membrane</keyword>
<dbReference type="InterPro" id="IPR048376">
    <property type="entry name" value="YqiJ_N"/>
</dbReference>
<feature type="domain" description="Inner membrane protein YqiJ OB-fold" evidence="2">
    <location>
        <begin position="138"/>
        <end position="198"/>
    </location>
</feature>
<dbReference type="Pfam" id="PF07290">
    <property type="entry name" value="YqiJ_OB"/>
    <property type="match status" value="1"/>
</dbReference>
<name>A0A1Y6BJ45_9BACT</name>
<evidence type="ECO:0000313" key="4">
    <source>
        <dbReference type="EMBL" id="SMF06453.1"/>
    </source>
</evidence>
<feature type="transmembrane region" description="Helical" evidence="1">
    <location>
        <begin position="12"/>
        <end position="37"/>
    </location>
</feature>
<keyword evidence="5" id="KW-1185">Reference proteome</keyword>
<proteinExistence type="predicted"/>
<keyword evidence="1" id="KW-0812">Transmembrane</keyword>
<evidence type="ECO:0000313" key="5">
    <source>
        <dbReference type="Proteomes" id="UP000192907"/>
    </source>
</evidence>
<organism evidence="4 5">
    <name type="scientific">Pseudobacteriovorax antillogorgiicola</name>
    <dbReference type="NCBI Taxonomy" id="1513793"/>
    <lineage>
        <taxon>Bacteria</taxon>
        <taxon>Pseudomonadati</taxon>
        <taxon>Bdellovibrionota</taxon>
        <taxon>Oligoflexia</taxon>
        <taxon>Oligoflexales</taxon>
        <taxon>Pseudobacteriovoracaceae</taxon>
        <taxon>Pseudobacteriovorax</taxon>
    </lineage>
</organism>
<feature type="transmembrane region" description="Helical" evidence="1">
    <location>
        <begin position="70"/>
        <end position="95"/>
    </location>
</feature>
<protein>
    <recommendedName>
        <fullName evidence="6">Membrane protein implicated in regulation of membrane protease activity</fullName>
    </recommendedName>
</protein>
<dbReference type="Proteomes" id="UP000192907">
    <property type="component" value="Unassembled WGS sequence"/>
</dbReference>